<dbReference type="Proteomes" id="UP000183971">
    <property type="component" value="Unassembled WGS sequence"/>
</dbReference>
<dbReference type="VEuPathDB" id="FungiDB:FPRO_12542"/>
<evidence type="ECO:0000313" key="2">
    <source>
        <dbReference type="EMBL" id="CZR49105.1"/>
    </source>
</evidence>
<feature type="domain" description="DUF7918" evidence="1">
    <location>
        <begin position="9"/>
        <end position="255"/>
    </location>
</feature>
<name>A0A1L7W945_FUSPR</name>
<dbReference type="EMBL" id="FJOF01000015">
    <property type="protein sequence ID" value="CZR49105.1"/>
    <property type="molecule type" value="Genomic_DNA"/>
</dbReference>
<sequence>MAVLPLIPGINVSILVDGTPATEHIPVPEDFPPFIDSTGHQGVEHNRCHIESQAGKHFAIRIKISSIFKFFPGENTLIVSIYIDGNPFDNVVIPRRYIVSAAREDEEYNEVISCCHREFPDGSSECYKPVFRDIRHPGKSTTRPTDHNMTNVNAAYQTDDALSISDVESIMALGSIQVAIEVARETGPGVMGNDEFSDDKSNETLVIDNEVLQRDGSGQIHATTYTRTNDTLDVEYIAVDCEDHIGNFFFYYQSAPAPRAAFNLQKKFIDRNANEMVHLHSQPSKSYKLSDAPQDTFF</sequence>
<evidence type="ECO:0000259" key="1">
    <source>
        <dbReference type="Pfam" id="PF25534"/>
    </source>
</evidence>
<dbReference type="AlphaFoldDB" id="A0A1L7W945"/>
<keyword evidence="3" id="KW-1185">Reference proteome</keyword>
<organism evidence="2 3">
    <name type="scientific">Fusarium proliferatum (strain ET1)</name>
    <name type="common">Orchid endophyte fungus</name>
    <dbReference type="NCBI Taxonomy" id="1227346"/>
    <lineage>
        <taxon>Eukaryota</taxon>
        <taxon>Fungi</taxon>
        <taxon>Dikarya</taxon>
        <taxon>Ascomycota</taxon>
        <taxon>Pezizomycotina</taxon>
        <taxon>Sordariomycetes</taxon>
        <taxon>Hypocreomycetidae</taxon>
        <taxon>Hypocreales</taxon>
        <taxon>Nectriaceae</taxon>
        <taxon>Fusarium</taxon>
        <taxon>Fusarium fujikuroi species complex</taxon>
    </lineage>
</organism>
<reference evidence="3" key="1">
    <citation type="journal article" date="2016" name="Genome Biol. Evol.">
        <title>Comparative 'omics' of the Fusarium fujikuroi species complex highlights differences in genetic potential and metabolite synthesis.</title>
        <authorList>
            <person name="Niehaus E.-M."/>
            <person name="Muensterkoetter M."/>
            <person name="Proctor R.H."/>
            <person name="Brown D.W."/>
            <person name="Sharon A."/>
            <person name="Idan Y."/>
            <person name="Oren-Young L."/>
            <person name="Sieber C.M."/>
            <person name="Novak O."/>
            <person name="Pencik A."/>
            <person name="Tarkowska D."/>
            <person name="Hromadova K."/>
            <person name="Freeman S."/>
            <person name="Maymon M."/>
            <person name="Elazar M."/>
            <person name="Youssef S.A."/>
            <person name="El-Shabrawy E.S.M."/>
            <person name="Shalaby A.B.A."/>
            <person name="Houterman P."/>
            <person name="Brock N.L."/>
            <person name="Burkhardt I."/>
            <person name="Tsavkelova E.A."/>
            <person name="Dickschat J.S."/>
            <person name="Galuszka P."/>
            <person name="Gueldener U."/>
            <person name="Tudzynski B."/>
        </authorList>
    </citation>
    <scope>NUCLEOTIDE SEQUENCE [LARGE SCALE GENOMIC DNA]</scope>
    <source>
        <strain evidence="3">ET1</strain>
    </source>
</reference>
<dbReference type="GeneID" id="42057406"/>
<evidence type="ECO:0000313" key="3">
    <source>
        <dbReference type="Proteomes" id="UP000183971"/>
    </source>
</evidence>
<protein>
    <recommendedName>
        <fullName evidence="1">DUF7918 domain-containing protein</fullName>
    </recommendedName>
</protein>
<accession>A0A1L7W945</accession>
<proteinExistence type="predicted"/>
<comment type="caution">
    <text evidence="2">The sequence shown here is derived from an EMBL/GenBank/DDBJ whole genome shotgun (WGS) entry which is preliminary data.</text>
</comment>
<gene>
    <name evidence="2" type="ORF">FPRO_12542</name>
</gene>
<dbReference type="Pfam" id="PF25534">
    <property type="entry name" value="DUF7918"/>
    <property type="match status" value="1"/>
</dbReference>
<dbReference type="InterPro" id="IPR057678">
    <property type="entry name" value="DUF7918"/>
</dbReference>
<dbReference type="RefSeq" id="XP_031089618.1">
    <property type="nucleotide sequence ID" value="XM_031224351.1"/>
</dbReference>